<protein>
    <submittedName>
        <fullName evidence="1">Uncharacterized protein</fullName>
    </submittedName>
</protein>
<dbReference type="Proteomes" id="UP001432322">
    <property type="component" value="Unassembled WGS sequence"/>
</dbReference>
<evidence type="ECO:0000313" key="2">
    <source>
        <dbReference type="Proteomes" id="UP001432322"/>
    </source>
</evidence>
<accession>A0AAV5VQN5</accession>
<comment type="caution">
    <text evidence="1">The sequence shown here is derived from an EMBL/GenBank/DDBJ whole genome shotgun (WGS) entry which is preliminary data.</text>
</comment>
<dbReference type="AlphaFoldDB" id="A0AAV5VQN5"/>
<dbReference type="EMBL" id="BTSY01000004">
    <property type="protein sequence ID" value="GMT21997.1"/>
    <property type="molecule type" value="Genomic_DNA"/>
</dbReference>
<keyword evidence="2" id="KW-1185">Reference proteome</keyword>
<proteinExistence type="predicted"/>
<feature type="non-terminal residue" evidence="1">
    <location>
        <position position="1"/>
    </location>
</feature>
<name>A0AAV5VQN5_9BILA</name>
<evidence type="ECO:0000313" key="1">
    <source>
        <dbReference type="EMBL" id="GMT21997.1"/>
    </source>
</evidence>
<feature type="non-terminal residue" evidence="1">
    <location>
        <position position="79"/>
    </location>
</feature>
<reference evidence="1" key="1">
    <citation type="submission" date="2023-10" db="EMBL/GenBank/DDBJ databases">
        <title>Genome assembly of Pristionchus species.</title>
        <authorList>
            <person name="Yoshida K."/>
            <person name="Sommer R.J."/>
        </authorList>
    </citation>
    <scope>NUCLEOTIDE SEQUENCE</scope>
    <source>
        <strain evidence="1">RS5133</strain>
    </source>
</reference>
<gene>
    <name evidence="1" type="ORF">PFISCL1PPCAC_13294</name>
</gene>
<sequence>LIPPPPRPRPFPLLSYCPVRWFPFPLGRLAVGSAATGGAHPFSSSIAASPIALSIIFSNSSNLLRSSSDPNPSGYLSVL</sequence>
<organism evidence="1 2">
    <name type="scientific">Pristionchus fissidentatus</name>
    <dbReference type="NCBI Taxonomy" id="1538716"/>
    <lineage>
        <taxon>Eukaryota</taxon>
        <taxon>Metazoa</taxon>
        <taxon>Ecdysozoa</taxon>
        <taxon>Nematoda</taxon>
        <taxon>Chromadorea</taxon>
        <taxon>Rhabditida</taxon>
        <taxon>Rhabditina</taxon>
        <taxon>Diplogasteromorpha</taxon>
        <taxon>Diplogasteroidea</taxon>
        <taxon>Neodiplogasteridae</taxon>
        <taxon>Pristionchus</taxon>
    </lineage>
</organism>